<feature type="transmembrane region" description="Helical" evidence="6">
    <location>
        <begin position="77"/>
        <end position="100"/>
    </location>
</feature>
<keyword evidence="4 6" id="KW-0472">Membrane</keyword>
<reference evidence="7 8" key="1">
    <citation type="submission" date="2020-01" db="EMBL/GenBank/DDBJ databases">
        <title>Polyphasic characterisation and genomic insights into a novel alkali tolerant bacterium VR-M41.</title>
        <authorList>
            <person name="Vemuluri V.R."/>
        </authorList>
    </citation>
    <scope>NUCLEOTIDE SEQUENCE [LARGE SCALE GENOMIC DNA]</scope>
    <source>
        <strain evidence="7 8">VR-M41</strain>
    </source>
</reference>
<evidence type="ECO:0000256" key="4">
    <source>
        <dbReference type="ARBA" id="ARBA00023136"/>
    </source>
</evidence>
<feature type="region of interest" description="Disordered" evidence="5">
    <location>
        <begin position="249"/>
        <end position="268"/>
    </location>
</feature>
<feature type="transmembrane region" description="Helical" evidence="6">
    <location>
        <begin position="149"/>
        <end position="169"/>
    </location>
</feature>
<accession>A0ABX0F5P3</accession>
<comment type="subcellular location">
    <subcellularLocation>
        <location evidence="1">Membrane</location>
        <topology evidence="1">Multi-pass membrane protein</topology>
    </subcellularLocation>
</comment>
<keyword evidence="8" id="KW-1185">Reference proteome</keyword>
<dbReference type="EMBL" id="JAAFGS010000002">
    <property type="protein sequence ID" value="NGZ75240.1"/>
    <property type="molecule type" value="Genomic_DNA"/>
</dbReference>
<dbReference type="InterPro" id="IPR027469">
    <property type="entry name" value="Cation_efflux_TMD_sf"/>
</dbReference>
<keyword evidence="3 6" id="KW-1133">Transmembrane helix</keyword>
<evidence type="ECO:0000256" key="6">
    <source>
        <dbReference type="SAM" id="Phobius"/>
    </source>
</evidence>
<feature type="transmembrane region" description="Helical" evidence="6">
    <location>
        <begin position="181"/>
        <end position="199"/>
    </location>
</feature>
<evidence type="ECO:0000256" key="2">
    <source>
        <dbReference type="ARBA" id="ARBA00022692"/>
    </source>
</evidence>
<evidence type="ECO:0000313" key="7">
    <source>
        <dbReference type="EMBL" id="NGZ75240.1"/>
    </source>
</evidence>
<sequence length="268" mass="28691">MNAERMARQMRFSACSAGFNLLIAAAKLAIGLFGTSLLLCLHAFCNVGMATAKLTAVKSHRAYGKTDDSRPDSGEEWLCCLHMGLIVAGSSLIFLLYGAAVRHFGYSPAYSFKGALLIAVVSFTEIGIAVFGMFVAGRAKKPLVTAIKLTNLAFSLFTLALVQTAILSFKEQQDHSAYNGMIAMVLGGVSLLIGLGMAMRASYKLQEIGEADRPEAPVPSAAAAIRFRSRPRSGMIVDRQRPMPDLIEARSESSDEGESLTCITAPTK</sequence>
<feature type="transmembrane region" description="Helical" evidence="6">
    <location>
        <begin position="12"/>
        <end position="30"/>
    </location>
</feature>
<comment type="caution">
    <text evidence="7">The sequence shown here is derived from an EMBL/GenBank/DDBJ whole genome shotgun (WGS) entry which is preliminary data.</text>
</comment>
<dbReference type="Proteomes" id="UP000800303">
    <property type="component" value="Unassembled WGS sequence"/>
</dbReference>
<evidence type="ECO:0000313" key="8">
    <source>
        <dbReference type="Proteomes" id="UP000800303"/>
    </source>
</evidence>
<feature type="transmembrane region" description="Helical" evidence="6">
    <location>
        <begin position="36"/>
        <end position="56"/>
    </location>
</feature>
<feature type="transmembrane region" description="Helical" evidence="6">
    <location>
        <begin position="112"/>
        <end position="137"/>
    </location>
</feature>
<evidence type="ECO:0000256" key="1">
    <source>
        <dbReference type="ARBA" id="ARBA00004141"/>
    </source>
</evidence>
<name>A0ABX0F5P3_9BACL</name>
<proteinExistence type="predicted"/>
<evidence type="ECO:0000256" key="5">
    <source>
        <dbReference type="SAM" id="MobiDB-lite"/>
    </source>
</evidence>
<organism evidence="7 8">
    <name type="scientific">Saccharibacillus alkalitolerans</name>
    <dbReference type="NCBI Taxonomy" id="2705290"/>
    <lineage>
        <taxon>Bacteria</taxon>
        <taxon>Bacillati</taxon>
        <taxon>Bacillota</taxon>
        <taxon>Bacilli</taxon>
        <taxon>Bacillales</taxon>
        <taxon>Paenibacillaceae</taxon>
        <taxon>Saccharibacillus</taxon>
    </lineage>
</organism>
<keyword evidence="2 6" id="KW-0812">Transmembrane</keyword>
<dbReference type="RefSeq" id="WP_166273643.1">
    <property type="nucleotide sequence ID" value="NZ_JAAFGS010000002.1"/>
</dbReference>
<protein>
    <submittedName>
        <fullName evidence="7">Uncharacterized protein</fullName>
    </submittedName>
</protein>
<evidence type="ECO:0000256" key="3">
    <source>
        <dbReference type="ARBA" id="ARBA00022989"/>
    </source>
</evidence>
<dbReference type="SUPFAM" id="SSF161111">
    <property type="entry name" value="Cation efflux protein transmembrane domain-like"/>
    <property type="match status" value="1"/>
</dbReference>
<gene>
    <name evidence="7" type="ORF">GYN08_07905</name>
</gene>